<dbReference type="Gene3D" id="3.40.640.10">
    <property type="entry name" value="Type I PLP-dependent aspartate aminotransferase-like (Major domain)"/>
    <property type="match status" value="1"/>
</dbReference>
<evidence type="ECO:0000256" key="2">
    <source>
        <dbReference type="ARBA" id="ARBA00007970"/>
    </source>
</evidence>
<dbReference type="SUPFAM" id="SSF53383">
    <property type="entry name" value="PLP-dependent transferases"/>
    <property type="match status" value="1"/>
</dbReference>
<sequence>MIKLKYRTGLKDMPSYDVVERDWNIKVNANESNLNMPPLVEERLMARLSCVAFNRYPNEQVDTLAEQIAANFNLTKENVLIANGSSEILEKLFFAFGGRGRKIVFPWPSFSMYKIYAKFSASTAVPVDLREDFTFDPIAFVDAIKENKASLAVICSPNNPTGTKIPVADIEYIAKNIDCALAIDEAYIEFDGGTVTGLLKEYPHMMVARTFSKAYALASARVGYLLANKKVIEMVSKACMPYHVNVLSAITADTVYQMRDEYVPRIQMSIAERKRMSELLKQIDGMTVYPSVTNFILVKHPKATQINEYLESLGIGIRSFGNAPRLENCLRLSMGTREENDTWYKAIKDFVEGNVQ</sequence>
<gene>
    <name evidence="11" type="primary">hisC2</name>
    <name evidence="9" type="synonym">hisC</name>
    <name evidence="11" type="ORF">SAMEA4364220_01107</name>
</gene>
<dbReference type="HAMAP" id="MF_01023">
    <property type="entry name" value="HisC_aminotrans_2"/>
    <property type="match status" value="1"/>
</dbReference>
<dbReference type="RefSeq" id="WP_027889773.1">
    <property type="nucleotide sequence ID" value="NZ_LT906446.1"/>
</dbReference>
<dbReference type="Proteomes" id="UP000215383">
    <property type="component" value="Chromosome 1"/>
</dbReference>
<comment type="cofactor">
    <cofactor evidence="1 9">
        <name>pyridoxal 5'-phosphate</name>
        <dbReference type="ChEBI" id="CHEBI:597326"/>
    </cofactor>
</comment>
<dbReference type="UniPathway" id="UPA00031">
    <property type="reaction ID" value="UER00012"/>
</dbReference>
<keyword evidence="4 9" id="KW-0032">Aminotransferase</keyword>
<dbReference type="GO" id="GO:0030170">
    <property type="term" value="F:pyridoxal phosphate binding"/>
    <property type="evidence" value="ECO:0007669"/>
    <property type="project" value="InterPro"/>
</dbReference>
<evidence type="ECO:0000256" key="6">
    <source>
        <dbReference type="ARBA" id="ARBA00022679"/>
    </source>
</evidence>
<evidence type="ECO:0000256" key="7">
    <source>
        <dbReference type="ARBA" id="ARBA00022898"/>
    </source>
</evidence>
<dbReference type="PANTHER" id="PTHR42885">
    <property type="entry name" value="HISTIDINOL-PHOSPHATE AMINOTRANSFERASE-RELATED"/>
    <property type="match status" value="1"/>
</dbReference>
<name>A0A239TQE9_9FIRM</name>
<proteinExistence type="inferred from homology"/>
<dbReference type="InterPro" id="IPR015424">
    <property type="entry name" value="PyrdxlP-dep_Trfase"/>
</dbReference>
<accession>A0A239TQE9</accession>
<comment type="similarity">
    <text evidence="2 9">Belongs to the class-II pyridoxal-phosphate-dependent aminotransferase family. Histidinol-phosphate aminotransferase subfamily.</text>
</comment>
<dbReference type="EC" id="2.6.1.9" evidence="9"/>
<dbReference type="InterPro" id="IPR001917">
    <property type="entry name" value="Aminotrans_II_pyridoxalP_BS"/>
</dbReference>
<dbReference type="PANTHER" id="PTHR42885:SF2">
    <property type="entry name" value="HISTIDINOL-PHOSPHATE AMINOTRANSFERASE"/>
    <property type="match status" value="1"/>
</dbReference>
<keyword evidence="5 9" id="KW-0028">Amino-acid biosynthesis</keyword>
<dbReference type="Gene3D" id="3.90.1150.10">
    <property type="entry name" value="Aspartate Aminotransferase, domain 1"/>
    <property type="match status" value="1"/>
</dbReference>
<organism evidence="11 12">
    <name type="scientific">Megamonas hypermegale</name>
    <dbReference type="NCBI Taxonomy" id="158847"/>
    <lineage>
        <taxon>Bacteria</taxon>
        <taxon>Bacillati</taxon>
        <taxon>Bacillota</taxon>
        <taxon>Negativicutes</taxon>
        <taxon>Selenomonadales</taxon>
        <taxon>Selenomonadaceae</taxon>
        <taxon>Megamonas</taxon>
    </lineage>
</organism>
<evidence type="ECO:0000259" key="10">
    <source>
        <dbReference type="Pfam" id="PF00155"/>
    </source>
</evidence>
<dbReference type="AlphaFoldDB" id="A0A239TQE9"/>
<dbReference type="Pfam" id="PF00155">
    <property type="entry name" value="Aminotran_1_2"/>
    <property type="match status" value="1"/>
</dbReference>
<comment type="pathway">
    <text evidence="9">Amino-acid biosynthesis; L-histidine biosynthesis; L-histidine from 5-phospho-alpha-D-ribose 1-diphosphate: step 7/9.</text>
</comment>
<dbReference type="GO" id="GO:0004400">
    <property type="term" value="F:histidinol-phosphate transaminase activity"/>
    <property type="evidence" value="ECO:0007669"/>
    <property type="project" value="UniProtKB-UniRule"/>
</dbReference>
<dbReference type="EMBL" id="LT906446">
    <property type="protein sequence ID" value="SNU99418.1"/>
    <property type="molecule type" value="Genomic_DNA"/>
</dbReference>
<evidence type="ECO:0000313" key="12">
    <source>
        <dbReference type="Proteomes" id="UP000215383"/>
    </source>
</evidence>
<evidence type="ECO:0000256" key="4">
    <source>
        <dbReference type="ARBA" id="ARBA00022576"/>
    </source>
</evidence>
<keyword evidence="6 9" id="KW-0808">Transferase</keyword>
<dbReference type="GO" id="GO:0000105">
    <property type="term" value="P:L-histidine biosynthetic process"/>
    <property type="evidence" value="ECO:0007669"/>
    <property type="project" value="UniProtKB-UniRule"/>
</dbReference>
<dbReference type="InterPro" id="IPR015421">
    <property type="entry name" value="PyrdxlP-dep_Trfase_major"/>
</dbReference>
<dbReference type="PROSITE" id="PS00599">
    <property type="entry name" value="AA_TRANSFER_CLASS_2"/>
    <property type="match status" value="1"/>
</dbReference>
<evidence type="ECO:0000256" key="1">
    <source>
        <dbReference type="ARBA" id="ARBA00001933"/>
    </source>
</evidence>
<feature type="domain" description="Aminotransferase class I/classII large" evidence="10">
    <location>
        <begin position="27"/>
        <end position="346"/>
    </location>
</feature>
<comment type="catalytic activity">
    <reaction evidence="9">
        <text>L-histidinol phosphate + 2-oxoglutarate = 3-(imidazol-4-yl)-2-oxopropyl phosphate + L-glutamate</text>
        <dbReference type="Rhea" id="RHEA:23744"/>
        <dbReference type="ChEBI" id="CHEBI:16810"/>
        <dbReference type="ChEBI" id="CHEBI:29985"/>
        <dbReference type="ChEBI" id="CHEBI:57766"/>
        <dbReference type="ChEBI" id="CHEBI:57980"/>
        <dbReference type="EC" id="2.6.1.9"/>
    </reaction>
</comment>
<dbReference type="InterPro" id="IPR005861">
    <property type="entry name" value="HisP_aminotrans"/>
</dbReference>
<evidence type="ECO:0000256" key="3">
    <source>
        <dbReference type="ARBA" id="ARBA00011738"/>
    </source>
</evidence>
<evidence type="ECO:0000256" key="9">
    <source>
        <dbReference type="HAMAP-Rule" id="MF_01023"/>
    </source>
</evidence>
<feature type="modified residue" description="N6-(pyridoxal phosphate)lysine" evidence="9">
    <location>
        <position position="213"/>
    </location>
</feature>
<dbReference type="CDD" id="cd00609">
    <property type="entry name" value="AAT_like"/>
    <property type="match status" value="1"/>
</dbReference>
<dbReference type="GeneID" id="78507115"/>
<keyword evidence="7 9" id="KW-0663">Pyridoxal phosphate</keyword>
<dbReference type="InterPro" id="IPR015422">
    <property type="entry name" value="PyrdxlP-dep_Trfase_small"/>
</dbReference>
<dbReference type="eggNOG" id="COG0079">
    <property type="taxonomic scope" value="Bacteria"/>
</dbReference>
<evidence type="ECO:0000313" key="11">
    <source>
        <dbReference type="EMBL" id="SNU99418.1"/>
    </source>
</evidence>
<evidence type="ECO:0000256" key="8">
    <source>
        <dbReference type="ARBA" id="ARBA00023102"/>
    </source>
</evidence>
<dbReference type="NCBIfam" id="TIGR01141">
    <property type="entry name" value="hisC"/>
    <property type="match status" value="1"/>
</dbReference>
<reference evidence="11 12" key="1">
    <citation type="submission" date="2017-06" db="EMBL/GenBank/DDBJ databases">
        <authorList>
            <consortium name="Pathogen Informatics"/>
        </authorList>
    </citation>
    <scope>NUCLEOTIDE SEQUENCE [LARGE SCALE GENOMIC DNA]</scope>
    <source>
        <strain evidence="11 12">NCTC10570</strain>
    </source>
</reference>
<keyword evidence="12" id="KW-1185">Reference proteome</keyword>
<evidence type="ECO:0000256" key="5">
    <source>
        <dbReference type="ARBA" id="ARBA00022605"/>
    </source>
</evidence>
<keyword evidence="8 9" id="KW-0368">Histidine biosynthesis</keyword>
<comment type="subunit">
    <text evidence="3 9">Homodimer.</text>
</comment>
<protein>
    <recommendedName>
        <fullName evidence="9">Histidinol-phosphate aminotransferase</fullName>
        <ecNumber evidence="9">2.6.1.9</ecNumber>
    </recommendedName>
    <alternativeName>
        <fullName evidence="9">Imidazole acetol-phosphate transaminase</fullName>
    </alternativeName>
</protein>
<dbReference type="InterPro" id="IPR004839">
    <property type="entry name" value="Aminotransferase_I/II_large"/>
</dbReference>